<dbReference type="Pfam" id="PF12697">
    <property type="entry name" value="Abhydrolase_6"/>
    <property type="match status" value="1"/>
</dbReference>
<dbReference type="Gene3D" id="3.40.50.1820">
    <property type="entry name" value="alpha/beta hydrolase"/>
    <property type="match status" value="1"/>
</dbReference>
<dbReference type="OrthoDB" id="194600at2157"/>
<dbReference type="InterPro" id="IPR000073">
    <property type="entry name" value="AB_hydrolase_1"/>
</dbReference>
<dbReference type="GO" id="GO:0016787">
    <property type="term" value="F:hydrolase activity"/>
    <property type="evidence" value="ECO:0007669"/>
    <property type="project" value="UniProtKB-KW"/>
</dbReference>
<dbReference type="RefSeq" id="WP_086889289.1">
    <property type="nucleotide sequence ID" value="NZ_CP019893.1"/>
</dbReference>
<sequence length="321" mass="34732">MRARTLLAGAVGAVGAAVLGNRALRRRAGDLENPLPGIERTYQWRGIETRYTAAGDPADPELVLVHGIYPGAGSHEFEPVLERLAERYRVYAIDLPGFGLSERPPLVYSSTLYTEFLRDVIGTLADEPTLIASSLTGSYAANAASDPAVDLEHLVLVCPTDHSADERPVYRRLLRSPVAGTTAYNLLSSKRAIRQFYEQSGFYDPANVRSDLIAQTWDSAHQPGARYAVASHVAGSLDPGPSFDLGDELASLQVPVTLVWGRDAERVTLREGRTLAETADCDLVVLDYATQLPHVEHPAEFVEYLSAELVGVDTDAGGSES</sequence>
<dbReference type="PANTHER" id="PTHR46438">
    <property type="entry name" value="ALPHA/BETA-HYDROLASES SUPERFAMILY PROTEIN"/>
    <property type="match status" value="1"/>
</dbReference>
<keyword evidence="3" id="KW-1185">Reference proteome</keyword>
<dbReference type="PRINTS" id="PR00111">
    <property type="entry name" value="ABHYDROLASE"/>
</dbReference>
<dbReference type="SUPFAM" id="SSF53474">
    <property type="entry name" value="alpha/beta-Hydrolases"/>
    <property type="match status" value="1"/>
</dbReference>
<accession>A0A2Z2I0A5</accession>
<dbReference type="GeneID" id="32895427"/>
<evidence type="ECO:0000259" key="1">
    <source>
        <dbReference type="Pfam" id="PF12697"/>
    </source>
</evidence>
<dbReference type="AlphaFoldDB" id="A0A2Z2I0A5"/>
<protein>
    <submittedName>
        <fullName evidence="2">Alpha/beta hydrolase</fullName>
    </submittedName>
</protein>
<organism evidence="2 3">
    <name type="scientific">Natrarchaeobaculum aegyptiacum</name>
    <dbReference type="NCBI Taxonomy" id="745377"/>
    <lineage>
        <taxon>Archaea</taxon>
        <taxon>Methanobacteriati</taxon>
        <taxon>Methanobacteriota</taxon>
        <taxon>Stenosarchaea group</taxon>
        <taxon>Halobacteria</taxon>
        <taxon>Halobacteriales</taxon>
        <taxon>Natrialbaceae</taxon>
        <taxon>Natrarchaeobaculum</taxon>
    </lineage>
</organism>
<keyword evidence="2" id="KW-0378">Hydrolase</keyword>
<reference evidence="3" key="1">
    <citation type="submission" date="2017-02" db="EMBL/GenBank/DDBJ databases">
        <title>Natronthermophilus aegyptiacus gen. nov.,sp. nov., an aerobic, extremely halophilic alkalithermophilic archaeon isolated from the athalassohaline Wadi An Natrun, Egypt.</title>
        <authorList>
            <person name="Zhao B."/>
        </authorList>
    </citation>
    <scope>NUCLEOTIDE SEQUENCE [LARGE SCALE GENOMIC DNA]</scope>
    <source>
        <strain evidence="3">JW/NM-HA 15</strain>
    </source>
</reference>
<feature type="domain" description="AB hydrolase-1" evidence="1">
    <location>
        <begin position="62"/>
        <end position="303"/>
    </location>
</feature>
<gene>
    <name evidence="2" type="ORF">B1756_15100</name>
</gene>
<dbReference type="KEGG" id="naj:B1756_15100"/>
<dbReference type="EMBL" id="CP019893">
    <property type="protein sequence ID" value="ARS90924.1"/>
    <property type="molecule type" value="Genomic_DNA"/>
</dbReference>
<name>A0A2Z2I0A5_9EURY</name>
<proteinExistence type="predicted"/>
<dbReference type="Proteomes" id="UP000250088">
    <property type="component" value="Chromosome"/>
</dbReference>
<dbReference type="PANTHER" id="PTHR46438:SF2">
    <property type="entry name" value="ALPHA_BETA-HYDROLASES SUPERFAMILY PROTEIN"/>
    <property type="match status" value="1"/>
</dbReference>
<evidence type="ECO:0000313" key="3">
    <source>
        <dbReference type="Proteomes" id="UP000250088"/>
    </source>
</evidence>
<dbReference type="InterPro" id="IPR029058">
    <property type="entry name" value="AB_hydrolase_fold"/>
</dbReference>
<evidence type="ECO:0000313" key="2">
    <source>
        <dbReference type="EMBL" id="ARS90924.1"/>
    </source>
</evidence>